<evidence type="ECO:0000259" key="1">
    <source>
        <dbReference type="Pfam" id="PF20586"/>
    </source>
</evidence>
<proteinExistence type="predicted"/>
<dbReference type="EMBL" id="SOJK01000260">
    <property type="protein sequence ID" value="TET43583.1"/>
    <property type="molecule type" value="Genomic_DNA"/>
</dbReference>
<evidence type="ECO:0000313" key="3">
    <source>
        <dbReference type="Proteomes" id="UP000320679"/>
    </source>
</evidence>
<protein>
    <recommendedName>
        <fullName evidence="1">DUF6788 domain-containing protein</fullName>
    </recommendedName>
</protein>
<accession>A0A523UM27</accession>
<name>A0A523UM27_UNCAE</name>
<dbReference type="InterPro" id="IPR046738">
    <property type="entry name" value="DUF6788"/>
</dbReference>
<dbReference type="Proteomes" id="UP000320679">
    <property type="component" value="Unassembled WGS sequence"/>
</dbReference>
<feature type="domain" description="DUF6788" evidence="1">
    <location>
        <begin position="5"/>
        <end position="81"/>
    </location>
</feature>
<organism evidence="2 3">
    <name type="scientific">Aerophobetes bacterium</name>
    <dbReference type="NCBI Taxonomy" id="2030807"/>
    <lineage>
        <taxon>Bacteria</taxon>
        <taxon>Candidatus Aerophobota</taxon>
    </lineage>
</organism>
<reference evidence="2 3" key="1">
    <citation type="submission" date="2019-03" db="EMBL/GenBank/DDBJ databases">
        <title>Metabolic potential of uncultured bacteria and archaea associated with petroleum seepage in deep-sea sediments.</title>
        <authorList>
            <person name="Dong X."/>
            <person name="Hubert C."/>
        </authorList>
    </citation>
    <scope>NUCLEOTIDE SEQUENCE [LARGE SCALE GENOMIC DNA]</scope>
    <source>
        <strain evidence="2">E29_bin78</strain>
    </source>
</reference>
<dbReference type="Pfam" id="PF20586">
    <property type="entry name" value="DUF6788"/>
    <property type="match status" value="1"/>
</dbReference>
<comment type="caution">
    <text evidence="2">The sequence shown here is derived from an EMBL/GenBank/DDBJ whole genome shotgun (WGS) entry which is preliminary data.</text>
</comment>
<sequence length="108" mass="12778">MKKEIERLKRQRASLIKSISDCQDALQGSLIRIYRMCRKKDCPCRTKKGRNIHGASYYISTKEAGRTHLLYVPKGKVKEAKRRINQFKKLKNLLRQITKLNEEIFRLT</sequence>
<dbReference type="AlphaFoldDB" id="A0A523UM27"/>
<gene>
    <name evidence="2" type="ORF">E3J59_06190</name>
</gene>
<evidence type="ECO:0000313" key="2">
    <source>
        <dbReference type="EMBL" id="TET43583.1"/>
    </source>
</evidence>